<dbReference type="PRINTS" id="PR00320">
    <property type="entry name" value="GPROTEINBRPT"/>
</dbReference>
<dbReference type="GeneID" id="92183118"/>
<protein>
    <recommendedName>
        <fullName evidence="7">Chromatin binding protein</fullName>
    </recommendedName>
</protein>
<dbReference type="PANTHER" id="PTHR19879:SF1">
    <property type="entry name" value="CANNONBALL-RELATED"/>
    <property type="match status" value="1"/>
</dbReference>
<dbReference type="KEGG" id="kne:92183118"/>
<evidence type="ECO:0000313" key="6">
    <source>
        <dbReference type="Proteomes" id="UP001388673"/>
    </source>
</evidence>
<dbReference type="PROSITE" id="PS00678">
    <property type="entry name" value="WD_REPEATS_1"/>
    <property type="match status" value="2"/>
</dbReference>
<feature type="repeat" description="WD" evidence="3">
    <location>
        <begin position="171"/>
        <end position="212"/>
    </location>
</feature>
<name>A0AAW0YGZ3_9TREE</name>
<dbReference type="InterPro" id="IPR015943">
    <property type="entry name" value="WD40/YVTN_repeat-like_dom_sf"/>
</dbReference>
<comment type="caution">
    <text evidence="5">The sequence shown here is derived from an EMBL/GenBank/DDBJ whole genome shotgun (WGS) entry which is preliminary data.</text>
</comment>
<evidence type="ECO:0000256" key="2">
    <source>
        <dbReference type="ARBA" id="ARBA00022737"/>
    </source>
</evidence>
<reference evidence="5 6" key="1">
    <citation type="journal article" date="2024" name="bioRxiv">
        <title>Comparative genomics of Cryptococcus and Kwoniella reveals pathogenesis evolution and contrasting karyotype dynamics via intercentromeric recombination or chromosome fusion.</title>
        <authorList>
            <person name="Coelho M.A."/>
            <person name="David-Palma M."/>
            <person name="Shea T."/>
            <person name="Bowers K."/>
            <person name="McGinley-Smith S."/>
            <person name="Mohammad A.W."/>
            <person name="Gnirke A."/>
            <person name="Yurkov A.M."/>
            <person name="Nowrousian M."/>
            <person name="Sun S."/>
            <person name="Cuomo C.A."/>
            <person name="Heitman J."/>
        </authorList>
    </citation>
    <scope>NUCLEOTIDE SEQUENCE [LARGE SCALE GENOMIC DNA]</scope>
    <source>
        <strain evidence="5 6">CBS 13917</strain>
    </source>
</reference>
<organism evidence="5 6">
    <name type="scientific">Kwoniella newhampshirensis</name>
    <dbReference type="NCBI Taxonomy" id="1651941"/>
    <lineage>
        <taxon>Eukaryota</taxon>
        <taxon>Fungi</taxon>
        <taxon>Dikarya</taxon>
        <taxon>Basidiomycota</taxon>
        <taxon>Agaricomycotina</taxon>
        <taxon>Tremellomycetes</taxon>
        <taxon>Tremellales</taxon>
        <taxon>Cryptococcaceae</taxon>
        <taxon>Kwoniella</taxon>
    </lineage>
</organism>
<keyword evidence="6" id="KW-1185">Reference proteome</keyword>
<dbReference type="Proteomes" id="UP001388673">
    <property type="component" value="Unassembled WGS sequence"/>
</dbReference>
<dbReference type="PROSITE" id="PS50082">
    <property type="entry name" value="WD_REPEATS_2"/>
    <property type="match status" value="4"/>
</dbReference>
<evidence type="ECO:0000256" key="3">
    <source>
        <dbReference type="PROSITE-ProRule" id="PRU00221"/>
    </source>
</evidence>
<dbReference type="InterPro" id="IPR019775">
    <property type="entry name" value="WD40_repeat_CS"/>
</dbReference>
<evidence type="ECO:0000313" key="5">
    <source>
        <dbReference type="EMBL" id="KAK8846772.1"/>
    </source>
</evidence>
<dbReference type="InterPro" id="IPR001680">
    <property type="entry name" value="WD40_rpt"/>
</dbReference>
<sequence length="389" mass="41651">MAIPAPLPENMPNGAEEPSPEAGPSTGTPKYRLAQTLSAHSRGVTALRFSPDGKLLVSAGADGRLHFWDPRTGDHIRSLRSHKTGISDISISPDSLYVATASDDCTSTIHLLHPPSTPDGTPPPPLRILSAHTAPILSIAFSPKSNLVVTGSFDESAIIWDVRRGKPLRVLPAHADAIWCVGWDSEGGMVLTASADGLIRLWDANSGQCLKTLDNDTNSPVSFASFTPSSFFLLSSTLSSTIRVYNIHTSKVLKTLRAPGIFQSEKYPCPAVVFQGLPKDGDRNRVNVEETDMMDIDSEGGNGHSVNGHISTINGSVDGKKGSKRQGDAWVVTGSENGKLVIWDLQTKRVLQVLEGHQSPVVAIAVHPNGKIIASGSLEVEKVINLWRD</sequence>
<dbReference type="Pfam" id="PF00400">
    <property type="entry name" value="WD40"/>
    <property type="match status" value="7"/>
</dbReference>
<evidence type="ECO:0008006" key="7">
    <source>
        <dbReference type="Google" id="ProtNLM"/>
    </source>
</evidence>
<dbReference type="Gene3D" id="2.130.10.10">
    <property type="entry name" value="YVTN repeat-like/Quinoprotein amine dehydrogenase"/>
    <property type="match status" value="1"/>
</dbReference>
<evidence type="ECO:0000256" key="1">
    <source>
        <dbReference type="ARBA" id="ARBA00022574"/>
    </source>
</evidence>
<proteinExistence type="predicted"/>
<accession>A0AAW0YGZ3</accession>
<keyword evidence="2" id="KW-0677">Repeat</keyword>
<dbReference type="PROSITE" id="PS50294">
    <property type="entry name" value="WD_REPEATS_REGION"/>
    <property type="match status" value="3"/>
</dbReference>
<feature type="repeat" description="WD" evidence="3">
    <location>
        <begin position="129"/>
        <end position="170"/>
    </location>
</feature>
<dbReference type="SMART" id="SM00320">
    <property type="entry name" value="WD40"/>
    <property type="match status" value="7"/>
</dbReference>
<dbReference type="PANTHER" id="PTHR19879">
    <property type="entry name" value="TRANSCRIPTION INITIATION FACTOR TFIID"/>
    <property type="match status" value="1"/>
</dbReference>
<dbReference type="RefSeq" id="XP_066800722.1">
    <property type="nucleotide sequence ID" value="XM_066948949.1"/>
</dbReference>
<dbReference type="SUPFAM" id="SSF50978">
    <property type="entry name" value="WD40 repeat-like"/>
    <property type="match status" value="1"/>
</dbReference>
<dbReference type="EMBL" id="JBCAWK010000011">
    <property type="protein sequence ID" value="KAK8846772.1"/>
    <property type="molecule type" value="Genomic_DNA"/>
</dbReference>
<dbReference type="InterPro" id="IPR036322">
    <property type="entry name" value="WD40_repeat_dom_sf"/>
</dbReference>
<dbReference type="CDD" id="cd00200">
    <property type="entry name" value="WD40"/>
    <property type="match status" value="1"/>
</dbReference>
<feature type="repeat" description="WD" evidence="3">
    <location>
        <begin position="37"/>
        <end position="78"/>
    </location>
</feature>
<keyword evidence="1 3" id="KW-0853">WD repeat</keyword>
<feature type="region of interest" description="Disordered" evidence="4">
    <location>
        <begin position="1"/>
        <end position="30"/>
    </location>
</feature>
<evidence type="ECO:0000256" key="4">
    <source>
        <dbReference type="SAM" id="MobiDB-lite"/>
    </source>
</evidence>
<gene>
    <name evidence="5" type="ORF">IAR55_005860</name>
</gene>
<feature type="repeat" description="WD" evidence="3">
    <location>
        <begin position="331"/>
        <end position="353"/>
    </location>
</feature>
<dbReference type="InterPro" id="IPR020472">
    <property type="entry name" value="WD40_PAC1"/>
</dbReference>
<dbReference type="AlphaFoldDB" id="A0AAW0YGZ3"/>